<comment type="subunit">
    <text evidence="1">Homodimer.</text>
</comment>
<organism evidence="4 5">
    <name type="scientific">Cryptolaemus montrouzieri</name>
    <dbReference type="NCBI Taxonomy" id="559131"/>
    <lineage>
        <taxon>Eukaryota</taxon>
        <taxon>Metazoa</taxon>
        <taxon>Ecdysozoa</taxon>
        <taxon>Arthropoda</taxon>
        <taxon>Hexapoda</taxon>
        <taxon>Insecta</taxon>
        <taxon>Pterygota</taxon>
        <taxon>Neoptera</taxon>
        <taxon>Endopterygota</taxon>
        <taxon>Coleoptera</taxon>
        <taxon>Polyphaga</taxon>
        <taxon>Cucujiformia</taxon>
        <taxon>Coccinelloidea</taxon>
        <taxon>Coccinellidae</taxon>
        <taxon>Scymninae</taxon>
        <taxon>Scymnini</taxon>
        <taxon>Cryptolaemus</taxon>
    </lineage>
</organism>
<proteinExistence type="predicted"/>
<dbReference type="SUPFAM" id="SSF47616">
    <property type="entry name" value="GST C-terminal domain-like"/>
    <property type="match status" value="1"/>
</dbReference>
<dbReference type="GO" id="GO:0003824">
    <property type="term" value="F:catalytic activity"/>
    <property type="evidence" value="ECO:0007669"/>
    <property type="project" value="UniProtKB-ARBA"/>
</dbReference>
<dbReference type="AlphaFoldDB" id="A0ABD2P3X4"/>
<dbReference type="CDD" id="cd03177">
    <property type="entry name" value="GST_C_Delta_Epsilon"/>
    <property type="match status" value="1"/>
</dbReference>
<reference evidence="4 5" key="1">
    <citation type="journal article" date="2021" name="BMC Biol.">
        <title>Horizontally acquired antibacterial genes associated with adaptive radiation of ladybird beetles.</title>
        <authorList>
            <person name="Li H.S."/>
            <person name="Tang X.F."/>
            <person name="Huang Y.H."/>
            <person name="Xu Z.Y."/>
            <person name="Chen M.L."/>
            <person name="Du X.Y."/>
            <person name="Qiu B.Y."/>
            <person name="Chen P.T."/>
            <person name="Zhang W."/>
            <person name="Slipinski A."/>
            <person name="Escalona H.E."/>
            <person name="Waterhouse R.M."/>
            <person name="Zwick A."/>
            <person name="Pang H."/>
        </authorList>
    </citation>
    <scope>NUCLEOTIDE SEQUENCE [LARGE SCALE GENOMIC DNA]</scope>
    <source>
        <strain evidence="4">SYSU2018</strain>
    </source>
</reference>
<dbReference type="Proteomes" id="UP001516400">
    <property type="component" value="Unassembled WGS sequence"/>
</dbReference>
<dbReference type="Pfam" id="PF13417">
    <property type="entry name" value="GST_N_3"/>
    <property type="match status" value="1"/>
</dbReference>
<dbReference type="Gene3D" id="3.40.30.10">
    <property type="entry name" value="Glutaredoxin"/>
    <property type="match status" value="1"/>
</dbReference>
<dbReference type="SUPFAM" id="SSF52833">
    <property type="entry name" value="Thioredoxin-like"/>
    <property type="match status" value="1"/>
</dbReference>
<dbReference type="SFLD" id="SFLDG01153">
    <property type="entry name" value="Main.4:_Theta-like"/>
    <property type="match status" value="1"/>
</dbReference>
<dbReference type="InterPro" id="IPR036282">
    <property type="entry name" value="Glutathione-S-Trfase_C_sf"/>
</dbReference>
<dbReference type="InterPro" id="IPR010987">
    <property type="entry name" value="Glutathione-S-Trfase_C-like"/>
</dbReference>
<sequence length="225" mass="25640">MPPKLYYNAMSPRCRAVLMTAKALGLELELEEIHVYSKDHLDETLQRLNPKHTVPTLVDNDVVICECHAAVGYLVDKYGDEDNLYPKDQNERALVDQKLHFDAENLFPRVDAIIRSIVEENEKEISTDKISAITEAYKLVDAFLEDKTYIVGDSLTIADFCCVTTISTATIIIPISTEKYPNLSTWYRNFKNLEYYEKTNGDGLNKLDALVELKLGRPKTKELCD</sequence>
<dbReference type="Pfam" id="PF00043">
    <property type="entry name" value="GST_C"/>
    <property type="match status" value="1"/>
</dbReference>
<dbReference type="PROSITE" id="PS50405">
    <property type="entry name" value="GST_CTER"/>
    <property type="match status" value="1"/>
</dbReference>
<dbReference type="PROSITE" id="PS50404">
    <property type="entry name" value="GST_NTER"/>
    <property type="match status" value="1"/>
</dbReference>
<dbReference type="Gene3D" id="1.20.1050.10">
    <property type="match status" value="1"/>
</dbReference>
<accession>A0ABD2P3X4</accession>
<keyword evidence="5" id="KW-1185">Reference proteome</keyword>
<name>A0ABD2P3X4_9CUCU</name>
<comment type="caution">
    <text evidence="4">The sequence shown here is derived from an EMBL/GenBank/DDBJ whole genome shotgun (WGS) entry which is preliminary data.</text>
</comment>
<protein>
    <recommendedName>
        <fullName evidence="6">Glutathione S-transferase</fullName>
    </recommendedName>
</protein>
<evidence type="ECO:0008006" key="6">
    <source>
        <dbReference type="Google" id="ProtNLM"/>
    </source>
</evidence>
<feature type="domain" description="GST N-terminal" evidence="2">
    <location>
        <begin position="1"/>
        <end position="82"/>
    </location>
</feature>
<dbReference type="FunFam" id="1.20.1050.10:FF:000007">
    <property type="entry name" value="Glutathione S-transferase 1-1"/>
    <property type="match status" value="1"/>
</dbReference>
<feature type="domain" description="GST C-terminal" evidence="3">
    <location>
        <begin position="88"/>
        <end position="222"/>
    </location>
</feature>
<dbReference type="SFLD" id="SFLDG00358">
    <property type="entry name" value="Main_(cytGST)"/>
    <property type="match status" value="1"/>
</dbReference>
<evidence type="ECO:0000259" key="3">
    <source>
        <dbReference type="PROSITE" id="PS50405"/>
    </source>
</evidence>
<dbReference type="PANTHER" id="PTHR43969">
    <property type="entry name" value="GLUTATHIONE S TRANSFERASE D10, ISOFORM A-RELATED"/>
    <property type="match status" value="1"/>
</dbReference>
<dbReference type="FunFam" id="3.40.30.10:FF:000034">
    <property type="entry name" value="glutathione S-transferase 1"/>
    <property type="match status" value="1"/>
</dbReference>
<dbReference type="InterPro" id="IPR004046">
    <property type="entry name" value="GST_C"/>
</dbReference>
<dbReference type="EMBL" id="JABFTP020000165">
    <property type="protein sequence ID" value="KAL3285290.1"/>
    <property type="molecule type" value="Genomic_DNA"/>
</dbReference>
<dbReference type="InterPro" id="IPR040079">
    <property type="entry name" value="Glutathione_S-Trfase"/>
</dbReference>
<dbReference type="SFLD" id="SFLDS00019">
    <property type="entry name" value="Glutathione_Transferase_(cytos"/>
    <property type="match status" value="1"/>
</dbReference>
<evidence type="ECO:0000256" key="1">
    <source>
        <dbReference type="ARBA" id="ARBA00011738"/>
    </source>
</evidence>
<dbReference type="InterPro" id="IPR036249">
    <property type="entry name" value="Thioredoxin-like_sf"/>
</dbReference>
<dbReference type="InterPro" id="IPR004045">
    <property type="entry name" value="Glutathione_S-Trfase_N"/>
</dbReference>
<evidence type="ECO:0000259" key="2">
    <source>
        <dbReference type="PROSITE" id="PS50404"/>
    </source>
</evidence>
<gene>
    <name evidence="4" type="ORF">HHI36_019400</name>
</gene>
<evidence type="ECO:0000313" key="5">
    <source>
        <dbReference type="Proteomes" id="UP001516400"/>
    </source>
</evidence>
<evidence type="ECO:0000313" key="4">
    <source>
        <dbReference type="EMBL" id="KAL3285290.1"/>
    </source>
</evidence>
<dbReference type="PANTHER" id="PTHR43969:SF8">
    <property type="entry name" value="GLUTATHIONE S TRANSFERASE E13, ISOFORM A-RELATED"/>
    <property type="match status" value="1"/>
</dbReference>